<gene>
    <name evidence="1" type="ORF">CLIB1444_11S02322</name>
</gene>
<evidence type="ECO:0000313" key="2">
    <source>
        <dbReference type="Proteomes" id="UP001152531"/>
    </source>
</evidence>
<organism evidence="1 2">
    <name type="scientific">[Candida] jaroonii</name>
    <dbReference type="NCBI Taxonomy" id="467808"/>
    <lineage>
        <taxon>Eukaryota</taxon>
        <taxon>Fungi</taxon>
        <taxon>Dikarya</taxon>
        <taxon>Ascomycota</taxon>
        <taxon>Saccharomycotina</taxon>
        <taxon>Pichiomycetes</taxon>
        <taxon>Debaryomycetaceae</taxon>
        <taxon>Yamadazyma</taxon>
    </lineage>
</organism>
<keyword evidence="2" id="KW-1185">Reference proteome</keyword>
<keyword evidence="1" id="KW-0378">Hydrolase</keyword>
<reference evidence="1" key="1">
    <citation type="submission" date="2022-06" db="EMBL/GenBank/DDBJ databases">
        <authorList>
            <person name="Legras J.-L."/>
            <person name="Devillers H."/>
            <person name="Grondin C."/>
        </authorList>
    </citation>
    <scope>NUCLEOTIDE SEQUENCE</scope>
    <source>
        <strain evidence="1">CLIB 1444</strain>
    </source>
</reference>
<dbReference type="Proteomes" id="UP001152531">
    <property type="component" value="Unassembled WGS sequence"/>
</dbReference>
<evidence type="ECO:0000313" key="1">
    <source>
        <dbReference type="EMBL" id="CAH6722839.1"/>
    </source>
</evidence>
<proteinExistence type="predicted"/>
<accession>A0ACA9YCP2</accession>
<sequence length="263" mass="30459">MESHWLMNFILSLVVSSSYVVSIHSFKPPSLKGKDRDDVEVIKHRFTNVSILCIFWILIVPIIRGGDFWGNNKELWSTLIPVSSWRSIYDMFYCVSLMSILYIGPIFHYLISDPNIVQDFRDNFTNKWGFRDHVFAPITEEIIYRAILYFLLSDFNPKSIIRYGPLLFGIAHIHHAYELITVKKLNTIAVLINTTFQTIYTSLFGMLAFTIFIHTQNVWCAIIIHSYCNVMGFPSIITATPAIKFAYYSLLILGLLGFFYLLP</sequence>
<protein>
    <submittedName>
        <fullName evidence="1">CAAX prenyl protease 2</fullName>
    </submittedName>
</protein>
<dbReference type="EMBL" id="CALSDN010000011">
    <property type="protein sequence ID" value="CAH6722839.1"/>
    <property type="molecule type" value="Genomic_DNA"/>
</dbReference>
<comment type="caution">
    <text evidence="1">The sequence shown here is derived from an EMBL/GenBank/DDBJ whole genome shotgun (WGS) entry which is preliminary data.</text>
</comment>
<name>A0ACA9YCP2_9ASCO</name>
<keyword evidence="1" id="KW-0645">Protease</keyword>